<protein>
    <submittedName>
        <fullName evidence="1">Uncharacterized protein</fullName>
    </submittedName>
</protein>
<keyword evidence="2" id="KW-1185">Reference proteome</keyword>
<name>A0ABW9MQB3_9XANT</name>
<dbReference type="RefSeq" id="WP_410049760.1">
    <property type="nucleotide sequence ID" value="NZ_JBJGBS010000088.1"/>
</dbReference>
<evidence type="ECO:0000313" key="2">
    <source>
        <dbReference type="Proteomes" id="UP001637990"/>
    </source>
</evidence>
<dbReference type="EMBL" id="JBJGBS010000088">
    <property type="protein sequence ID" value="MFO3706425.1"/>
    <property type="molecule type" value="Genomic_DNA"/>
</dbReference>
<evidence type="ECO:0000313" key="1">
    <source>
        <dbReference type="EMBL" id="MFO3706425.1"/>
    </source>
</evidence>
<sequence>MSEHALLLCIGLPVPVRNAGAMASRLGARIRRCQAGMRTATPIAVLHRQIAVR</sequence>
<organism evidence="1 2">
    <name type="scientific">Xanthomonas codiaei</name>
    <dbReference type="NCBI Taxonomy" id="56463"/>
    <lineage>
        <taxon>Bacteria</taxon>
        <taxon>Pseudomonadati</taxon>
        <taxon>Pseudomonadota</taxon>
        <taxon>Gammaproteobacteria</taxon>
        <taxon>Lysobacterales</taxon>
        <taxon>Lysobacteraceae</taxon>
        <taxon>Xanthomonas</taxon>
    </lineage>
</organism>
<gene>
    <name evidence="1" type="ORF">ACI6Q5_15955</name>
</gene>
<accession>A0ABW9MQB3</accession>
<dbReference type="Proteomes" id="UP001637990">
    <property type="component" value="Unassembled WGS sequence"/>
</dbReference>
<reference evidence="1 2" key="1">
    <citation type="submission" date="2024-11" db="EMBL/GenBank/DDBJ databases">
        <title>Genome sequencing of Xanthomonas codiaei.</title>
        <authorList>
            <person name="Studholme D.J."/>
        </authorList>
    </citation>
    <scope>NUCLEOTIDE SEQUENCE [LARGE SCALE GENOMIC DNA]</scope>
    <source>
        <strain evidence="1 2">NCPPB 4350</strain>
    </source>
</reference>
<comment type="caution">
    <text evidence="1">The sequence shown here is derived from an EMBL/GenBank/DDBJ whole genome shotgun (WGS) entry which is preliminary data.</text>
</comment>
<proteinExistence type="predicted"/>